<evidence type="ECO:0000313" key="2">
    <source>
        <dbReference type="Proteomes" id="UP000220914"/>
    </source>
</evidence>
<dbReference type="Pfam" id="PF19457">
    <property type="entry name" value="DUF5994"/>
    <property type="match status" value="1"/>
</dbReference>
<dbReference type="RefSeq" id="WP_097938889.1">
    <property type="nucleotide sequence ID" value="NZ_BLKS01000004.1"/>
</dbReference>
<organism evidence="1 2">
    <name type="scientific">Mycolicibacterium agri</name>
    <name type="common">Mycobacterium agri</name>
    <dbReference type="NCBI Taxonomy" id="36811"/>
    <lineage>
        <taxon>Bacteria</taxon>
        <taxon>Bacillati</taxon>
        <taxon>Actinomycetota</taxon>
        <taxon>Actinomycetes</taxon>
        <taxon>Mycobacteriales</taxon>
        <taxon>Mycobacteriaceae</taxon>
        <taxon>Mycolicibacterium</taxon>
    </lineage>
</organism>
<reference evidence="1 2" key="1">
    <citation type="submission" date="2017-10" db="EMBL/GenBank/DDBJ databases">
        <title>The new phylogeny of genus Mycobacterium.</title>
        <authorList>
            <person name="Tortoli E."/>
            <person name="Trovato A."/>
            <person name="Cirillo D.M."/>
        </authorList>
    </citation>
    <scope>NUCLEOTIDE SEQUENCE [LARGE SCALE GENOMIC DNA]</scope>
    <source>
        <strain evidence="1 2">CCUG37673</strain>
    </source>
</reference>
<dbReference type="InterPro" id="IPR046036">
    <property type="entry name" value="DUF5994"/>
</dbReference>
<sequence>MSPTLSSRPVGARRTRMGNLRLRLKPPHRSCGIVQGAWWPRTDQLRVELPPLLTAVSRRVGPIARVVYDETSWTSTPSAAELDGRSILLEASSVAPTDTLSVFGEWINRLVLLVVPPYTNPTRAYMAVVAASNPHDDSTPDELLGITPREAHDRRLAVSARQRWESGGGAAIDVEAVRRAQ</sequence>
<dbReference type="AlphaFoldDB" id="A0A2A7NB67"/>
<gene>
    <name evidence="1" type="ORF">CQY20_05695</name>
</gene>
<dbReference type="Proteomes" id="UP000220914">
    <property type="component" value="Unassembled WGS sequence"/>
</dbReference>
<dbReference type="OrthoDB" id="3785441at2"/>
<proteinExistence type="predicted"/>
<dbReference type="EMBL" id="PDCP01000007">
    <property type="protein sequence ID" value="PEG41144.1"/>
    <property type="molecule type" value="Genomic_DNA"/>
</dbReference>
<protein>
    <submittedName>
        <fullName evidence="1">Uncharacterized protein</fullName>
    </submittedName>
</protein>
<comment type="caution">
    <text evidence="1">The sequence shown here is derived from an EMBL/GenBank/DDBJ whole genome shotgun (WGS) entry which is preliminary data.</text>
</comment>
<evidence type="ECO:0000313" key="1">
    <source>
        <dbReference type="EMBL" id="PEG41144.1"/>
    </source>
</evidence>
<keyword evidence="2" id="KW-1185">Reference proteome</keyword>
<accession>A0A2A7NB67</accession>
<name>A0A2A7NB67_MYCAG</name>